<dbReference type="PANTHER" id="PTHR39560">
    <property type="entry name" value="PROTEIN ADENYLYLTRANSFERASE FIC-RELATED"/>
    <property type="match status" value="1"/>
</dbReference>
<dbReference type="InterPro" id="IPR036597">
    <property type="entry name" value="Fido-like_dom_sf"/>
</dbReference>
<dbReference type="SUPFAM" id="SSF140931">
    <property type="entry name" value="Fic-like"/>
    <property type="match status" value="1"/>
</dbReference>
<organism evidence="10 11">
    <name type="scientific">Aquimonas voraii</name>
    <dbReference type="NCBI Taxonomy" id="265719"/>
    <lineage>
        <taxon>Bacteria</taxon>
        <taxon>Pseudomonadati</taxon>
        <taxon>Pseudomonadota</taxon>
        <taxon>Gammaproteobacteria</taxon>
        <taxon>Lysobacterales</taxon>
        <taxon>Lysobacteraceae</taxon>
        <taxon>Aquimonas</taxon>
    </lineage>
</organism>
<proteinExistence type="predicted"/>
<dbReference type="Gene3D" id="1.10.3290.10">
    <property type="entry name" value="Fido-like domain"/>
    <property type="match status" value="1"/>
</dbReference>
<evidence type="ECO:0000256" key="6">
    <source>
        <dbReference type="ARBA" id="ARBA00047939"/>
    </source>
</evidence>
<protein>
    <recommendedName>
        <fullName evidence="5">protein adenylyltransferase</fullName>
        <ecNumber evidence="5">2.7.7.108</ecNumber>
    </recommendedName>
</protein>
<keyword evidence="1" id="KW-0808">Transferase</keyword>
<evidence type="ECO:0000313" key="10">
    <source>
        <dbReference type="EMBL" id="SDD21560.1"/>
    </source>
</evidence>
<accession>A0A1G6SX54</accession>
<comment type="catalytic activity">
    <reaction evidence="6">
        <text>L-threonyl-[protein] + ATP = 3-O-(5'-adenylyl)-L-threonyl-[protein] + diphosphate</text>
        <dbReference type="Rhea" id="RHEA:54292"/>
        <dbReference type="Rhea" id="RHEA-COMP:11060"/>
        <dbReference type="Rhea" id="RHEA-COMP:13847"/>
        <dbReference type="ChEBI" id="CHEBI:30013"/>
        <dbReference type="ChEBI" id="CHEBI:30616"/>
        <dbReference type="ChEBI" id="CHEBI:33019"/>
        <dbReference type="ChEBI" id="CHEBI:138113"/>
        <dbReference type="EC" id="2.7.7.108"/>
    </reaction>
</comment>
<evidence type="ECO:0000256" key="3">
    <source>
        <dbReference type="ARBA" id="ARBA00022741"/>
    </source>
</evidence>
<dbReference type="EC" id="2.7.7.108" evidence="5"/>
<dbReference type="GO" id="GO:0051302">
    <property type="term" value="P:regulation of cell division"/>
    <property type="evidence" value="ECO:0007669"/>
    <property type="project" value="TreeGrafter"/>
</dbReference>
<dbReference type="STRING" id="265719.SAMN04488509_101758"/>
<dbReference type="InterPro" id="IPR003812">
    <property type="entry name" value="Fido"/>
</dbReference>
<dbReference type="AlphaFoldDB" id="A0A1G6SX54"/>
<keyword evidence="2" id="KW-0548">Nucleotidyltransferase</keyword>
<evidence type="ECO:0000313" key="11">
    <source>
        <dbReference type="Proteomes" id="UP000199603"/>
    </source>
</evidence>
<evidence type="ECO:0000259" key="9">
    <source>
        <dbReference type="PROSITE" id="PS51459"/>
    </source>
</evidence>
<dbReference type="PANTHER" id="PTHR39560:SF1">
    <property type="entry name" value="PROTEIN ADENYLYLTRANSFERASE FIC-RELATED"/>
    <property type="match status" value="1"/>
</dbReference>
<dbReference type="Pfam" id="PF02661">
    <property type="entry name" value="Fic"/>
    <property type="match status" value="1"/>
</dbReference>
<evidence type="ECO:0000256" key="7">
    <source>
        <dbReference type="ARBA" id="ARBA00048696"/>
    </source>
</evidence>
<keyword evidence="11" id="KW-1185">Reference proteome</keyword>
<dbReference type="RefSeq" id="WP_091239019.1">
    <property type="nucleotide sequence ID" value="NZ_FNAG01000001.1"/>
</dbReference>
<reference evidence="10 11" key="1">
    <citation type="submission" date="2016-10" db="EMBL/GenBank/DDBJ databases">
        <authorList>
            <person name="de Groot N.N."/>
        </authorList>
    </citation>
    <scope>NUCLEOTIDE SEQUENCE [LARGE SCALE GENOMIC DNA]</scope>
    <source>
        <strain evidence="10 11">DSM 16957</strain>
    </source>
</reference>
<keyword evidence="3" id="KW-0547">Nucleotide-binding</keyword>
<evidence type="ECO:0000256" key="1">
    <source>
        <dbReference type="ARBA" id="ARBA00022679"/>
    </source>
</evidence>
<dbReference type="GO" id="GO:0005524">
    <property type="term" value="F:ATP binding"/>
    <property type="evidence" value="ECO:0007669"/>
    <property type="project" value="UniProtKB-KW"/>
</dbReference>
<evidence type="ECO:0000256" key="8">
    <source>
        <dbReference type="SAM" id="MobiDB-lite"/>
    </source>
</evidence>
<dbReference type="EMBL" id="FNAG01000001">
    <property type="protein sequence ID" value="SDD21560.1"/>
    <property type="molecule type" value="Genomic_DNA"/>
</dbReference>
<dbReference type="Proteomes" id="UP000199603">
    <property type="component" value="Unassembled WGS sequence"/>
</dbReference>
<dbReference type="PROSITE" id="PS51459">
    <property type="entry name" value="FIDO"/>
    <property type="match status" value="1"/>
</dbReference>
<feature type="domain" description="Fido" evidence="9">
    <location>
        <begin position="62"/>
        <end position="203"/>
    </location>
</feature>
<dbReference type="GO" id="GO:0070733">
    <property type="term" value="F:AMPylase activity"/>
    <property type="evidence" value="ECO:0007669"/>
    <property type="project" value="UniProtKB-EC"/>
</dbReference>
<gene>
    <name evidence="10" type="ORF">SAMN04488509_101758</name>
</gene>
<name>A0A1G6SX54_9GAMM</name>
<evidence type="ECO:0000256" key="4">
    <source>
        <dbReference type="ARBA" id="ARBA00022840"/>
    </source>
</evidence>
<sequence length="210" mass="23280">MAADRYQASGAQGEWQPGSGEQVLRNLPGVTDPAQMDEVELQLLLQLYEHVLSEEHFPARRLKAADLKEWHRLWLGNVYDWAGEERSVNIAKGDFHFAAAAQVPRLLTEFERDCLHRYTPCDGLGGDALAEAIAVCHVELILVHPFREGNGRLARLLADVMAVQAGRGPLDYSAWDADTPAYFAAIQRGMGRDYAPMQELVIRALASAQA</sequence>
<comment type="catalytic activity">
    <reaction evidence="7">
        <text>L-tyrosyl-[protein] + ATP = O-(5'-adenylyl)-L-tyrosyl-[protein] + diphosphate</text>
        <dbReference type="Rhea" id="RHEA:54288"/>
        <dbReference type="Rhea" id="RHEA-COMP:10136"/>
        <dbReference type="Rhea" id="RHEA-COMP:13846"/>
        <dbReference type="ChEBI" id="CHEBI:30616"/>
        <dbReference type="ChEBI" id="CHEBI:33019"/>
        <dbReference type="ChEBI" id="CHEBI:46858"/>
        <dbReference type="ChEBI" id="CHEBI:83624"/>
        <dbReference type="EC" id="2.7.7.108"/>
    </reaction>
</comment>
<evidence type="ECO:0000256" key="5">
    <source>
        <dbReference type="ARBA" id="ARBA00034531"/>
    </source>
</evidence>
<evidence type="ECO:0000256" key="2">
    <source>
        <dbReference type="ARBA" id="ARBA00022695"/>
    </source>
</evidence>
<keyword evidence="4" id="KW-0067">ATP-binding</keyword>
<feature type="region of interest" description="Disordered" evidence="8">
    <location>
        <begin position="1"/>
        <end position="28"/>
    </location>
</feature>
<dbReference type="OrthoDB" id="9807853at2"/>